<dbReference type="SUPFAM" id="SSF57196">
    <property type="entry name" value="EGF/Laminin"/>
    <property type="match status" value="4"/>
</dbReference>
<reference evidence="13 14" key="1">
    <citation type="submission" date="2024-11" db="EMBL/GenBank/DDBJ databases">
        <title>Adaptive evolution of stress response genes in parasites aligns with host niche diversity.</title>
        <authorList>
            <person name="Hahn C."/>
            <person name="Resl P."/>
        </authorList>
    </citation>
    <scope>NUCLEOTIDE SEQUENCE [LARGE SCALE GENOMIC DNA]</scope>
    <source>
        <strain evidence="13">EGGRZ-B1_66</strain>
        <tissue evidence="13">Body</tissue>
    </source>
</reference>
<dbReference type="PROSITE" id="PS50027">
    <property type="entry name" value="EGF_LAM_2"/>
    <property type="match status" value="1"/>
</dbReference>
<dbReference type="SMART" id="SM00180">
    <property type="entry name" value="EGF_Lam"/>
    <property type="match status" value="4"/>
</dbReference>
<proteinExistence type="predicted"/>
<evidence type="ECO:0000256" key="4">
    <source>
        <dbReference type="ARBA" id="ARBA00022737"/>
    </source>
</evidence>
<keyword evidence="8 9" id="KW-0424">Laminin EGF-like domain</keyword>
<keyword evidence="14" id="KW-1185">Reference proteome</keyword>
<dbReference type="FunFam" id="2.10.25.10:FF:000135">
    <property type="entry name" value="Laminin subunit beta 4"/>
    <property type="match status" value="1"/>
</dbReference>
<evidence type="ECO:0000256" key="2">
    <source>
        <dbReference type="ARBA" id="ARBA00022525"/>
    </source>
</evidence>
<dbReference type="PROSITE" id="PS51117">
    <property type="entry name" value="LAMININ_NTER"/>
    <property type="match status" value="1"/>
</dbReference>
<evidence type="ECO:0000256" key="5">
    <source>
        <dbReference type="ARBA" id="ARBA00023054"/>
    </source>
</evidence>
<keyword evidence="3" id="KW-0272">Extracellular matrix</keyword>
<dbReference type="AlphaFoldDB" id="A0ABD2QB75"/>
<evidence type="ECO:0000259" key="12">
    <source>
        <dbReference type="PROSITE" id="PS51117"/>
    </source>
</evidence>
<gene>
    <name evidence="13" type="primary">NTN1_1</name>
    <name evidence="13" type="ORF">Ciccas_004576</name>
</gene>
<evidence type="ECO:0000256" key="3">
    <source>
        <dbReference type="ARBA" id="ARBA00022530"/>
    </source>
</evidence>
<dbReference type="Gene3D" id="2.60.120.260">
    <property type="entry name" value="Galactose-binding domain-like"/>
    <property type="match status" value="1"/>
</dbReference>
<dbReference type="SMART" id="SM00136">
    <property type="entry name" value="LamNT"/>
    <property type="match status" value="1"/>
</dbReference>
<dbReference type="Gene3D" id="2.10.25.10">
    <property type="entry name" value="Laminin"/>
    <property type="match status" value="2"/>
</dbReference>
<evidence type="ECO:0000259" key="11">
    <source>
        <dbReference type="PROSITE" id="PS50027"/>
    </source>
</evidence>
<protein>
    <submittedName>
        <fullName evidence="13">Netrin-1</fullName>
    </submittedName>
</protein>
<evidence type="ECO:0000256" key="10">
    <source>
        <dbReference type="SAM" id="SignalP"/>
    </source>
</evidence>
<dbReference type="Proteomes" id="UP001626550">
    <property type="component" value="Unassembled WGS sequence"/>
</dbReference>
<feature type="domain" description="Laminin EGF-like" evidence="11">
    <location>
        <begin position="524"/>
        <end position="574"/>
    </location>
</feature>
<keyword evidence="5" id="KW-0175">Coiled coil</keyword>
<feature type="signal peptide" evidence="10">
    <location>
        <begin position="1"/>
        <end position="17"/>
    </location>
</feature>
<dbReference type="Pfam" id="PF00053">
    <property type="entry name" value="EGF_laminin"/>
    <property type="match status" value="4"/>
</dbReference>
<evidence type="ECO:0000256" key="6">
    <source>
        <dbReference type="ARBA" id="ARBA00023157"/>
    </source>
</evidence>
<evidence type="ECO:0000256" key="9">
    <source>
        <dbReference type="PROSITE-ProRule" id="PRU00460"/>
    </source>
</evidence>
<dbReference type="InterPro" id="IPR008211">
    <property type="entry name" value="Laminin_N"/>
</dbReference>
<keyword evidence="10" id="KW-0732">Signal</keyword>
<dbReference type="InterPro" id="IPR050440">
    <property type="entry name" value="Laminin/Netrin_ECM"/>
</dbReference>
<dbReference type="PROSITE" id="PS01248">
    <property type="entry name" value="EGF_LAM_1"/>
    <property type="match status" value="1"/>
</dbReference>
<evidence type="ECO:0000313" key="13">
    <source>
        <dbReference type="EMBL" id="KAL3316769.1"/>
    </source>
</evidence>
<evidence type="ECO:0000256" key="1">
    <source>
        <dbReference type="ARBA" id="ARBA00004498"/>
    </source>
</evidence>
<comment type="caution">
    <text evidence="9">Lacks conserved residue(s) required for the propagation of feature annotation.</text>
</comment>
<comment type="caution">
    <text evidence="13">The sequence shown here is derived from an EMBL/GenBank/DDBJ whole genome shotgun (WGS) entry which is preliminary data.</text>
</comment>
<feature type="disulfide bond" evidence="9">
    <location>
        <begin position="546"/>
        <end position="555"/>
    </location>
</feature>
<feature type="disulfide bond" evidence="9">
    <location>
        <begin position="558"/>
        <end position="572"/>
    </location>
</feature>
<dbReference type="PANTHER" id="PTHR10574">
    <property type="entry name" value="NETRIN/LAMININ-RELATED"/>
    <property type="match status" value="1"/>
</dbReference>
<sequence length="575" mass="62958">MKIGLSLLLLCVVVTWEKEVEVVFSDNNTCYAFGQARACKPPYGTLSEGLPVETSSECGRKGPSEDVCRKWVDSNGKTKSFCQECNANYPKHKLGGEILTDPEKSNDGTCWASDLVPREVGQNVVNVTISFGKSFEVTLVSIKPCGQLPDGMVIYKSLDNGKSWTPWQYYSNDCYRAFKLPTSYENAPQLNSINIKEAQCSLFPDYKANTYNKFGQWKNSLAFNTQAGRSGSNDSNAILDEFITATDVRISMIRIPSGSGFAKSTTPTPSAQEGSVFSFSDLNSGGFSAGLGEVETYRYRKQAVASTPPQTEQDSHRFFLASINIVGRCKCNGHSNRCVRDIIKEKDIYGKETVKKGPLRCDCQHNTKGDDCDACSEGFQDQPWGPGTESKASECKACQCNNHGAACSFSSLVYLAKANISGSVCNRCKTGYVGDNCERCSVGYGRNLSVGLTDSNACIACDCNLHSSNCEFSQEVWEGSRHKTGGVCNNCSHNTTGRKCQQCEIGYYRDWDKPMSHEVACVPCNCNKLGSLFPDECDRRSGQCKCKEGVTGKNCAQCAKGYMQTNDETRPCVKG</sequence>
<comment type="subcellular location">
    <subcellularLocation>
        <location evidence="1">Secreted</location>
        <location evidence="1">Extracellular space</location>
        <location evidence="1">Extracellular matrix</location>
    </subcellularLocation>
</comment>
<dbReference type="Pfam" id="PF00055">
    <property type="entry name" value="Laminin_N"/>
    <property type="match status" value="1"/>
</dbReference>
<dbReference type="EMBL" id="JBJKFK010000484">
    <property type="protein sequence ID" value="KAL3316769.1"/>
    <property type="molecule type" value="Genomic_DNA"/>
</dbReference>
<evidence type="ECO:0000256" key="7">
    <source>
        <dbReference type="ARBA" id="ARBA00023180"/>
    </source>
</evidence>
<feature type="domain" description="Laminin N-terminal" evidence="12">
    <location>
        <begin position="35"/>
        <end position="287"/>
    </location>
</feature>
<keyword evidence="4" id="KW-0677">Repeat</keyword>
<keyword evidence="6 9" id="KW-1015">Disulfide bond</keyword>
<dbReference type="CDD" id="cd00055">
    <property type="entry name" value="EGF_Lam"/>
    <property type="match status" value="3"/>
</dbReference>
<dbReference type="InterPro" id="IPR002049">
    <property type="entry name" value="LE_dom"/>
</dbReference>
<keyword evidence="2" id="KW-0964">Secreted</keyword>
<name>A0ABD2QB75_9PLAT</name>
<accession>A0ABD2QB75</accession>
<evidence type="ECO:0000313" key="14">
    <source>
        <dbReference type="Proteomes" id="UP001626550"/>
    </source>
</evidence>
<dbReference type="PANTHER" id="PTHR10574:SF406">
    <property type="entry name" value="LAMININ SUBUNIT ALPHA 5"/>
    <property type="match status" value="1"/>
</dbReference>
<dbReference type="Gene3D" id="2.170.300.10">
    <property type="entry name" value="Tie2 ligand-binding domain superfamily"/>
    <property type="match status" value="1"/>
</dbReference>
<evidence type="ECO:0000256" key="8">
    <source>
        <dbReference type="ARBA" id="ARBA00023292"/>
    </source>
</evidence>
<organism evidence="13 14">
    <name type="scientific">Cichlidogyrus casuarinus</name>
    <dbReference type="NCBI Taxonomy" id="1844966"/>
    <lineage>
        <taxon>Eukaryota</taxon>
        <taxon>Metazoa</taxon>
        <taxon>Spiralia</taxon>
        <taxon>Lophotrochozoa</taxon>
        <taxon>Platyhelminthes</taxon>
        <taxon>Monogenea</taxon>
        <taxon>Monopisthocotylea</taxon>
        <taxon>Dactylogyridea</taxon>
        <taxon>Ancyrocephalidae</taxon>
        <taxon>Cichlidogyrus</taxon>
    </lineage>
</organism>
<feature type="non-terminal residue" evidence="13">
    <location>
        <position position="575"/>
    </location>
</feature>
<keyword evidence="7" id="KW-0325">Glycoprotein</keyword>
<feature type="chain" id="PRO_5044874170" evidence="10">
    <location>
        <begin position="18"/>
        <end position="575"/>
    </location>
</feature>